<reference evidence="2 3" key="1">
    <citation type="submission" date="2022-09" db="EMBL/GenBank/DDBJ databases">
        <authorList>
            <person name="Han X.L."/>
            <person name="Wang Q."/>
            <person name="Lu T."/>
        </authorList>
    </citation>
    <scope>NUCLEOTIDE SEQUENCE [LARGE SCALE GENOMIC DNA]</scope>
    <source>
        <strain evidence="2 3">WQ 127069</strain>
    </source>
</reference>
<evidence type="ECO:0000259" key="1">
    <source>
        <dbReference type="Pfam" id="PF01261"/>
    </source>
</evidence>
<dbReference type="InterPro" id="IPR013022">
    <property type="entry name" value="Xyl_isomerase-like_TIM-brl"/>
</dbReference>
<keyword evidence="2" id="KW-0413">Isomerase</keyword>
<dbReference type="PANTHER" id="PTHR12110:SF41">
    <property type="entry name" value="INOSOSE DEHYDRATASE"/>
    <property type="match status" value="1"/>
</dbReference>
<proteinExistence type="predicted"/>
<feature type="domain" description="Xylose isomerase-like TIM barrel" evidence="1">
    <location>
        <begin position="25"/>
        <end position="265"/>
    </location>
</feature>
<dbReference type="InterPro" id="IPR050312">
    <property type="entry name" value="IolE/XylAMocC-like"/>
</dbReference>
<comment type="caution">
    <text evidence="2">The sequence shown here is derived from an EMBL/GenBank/DDBJ whole genome shotgun (WGS) entry which is preliminary data.</text>
</comment>
<name>A0ABT2UK99_9BACL</name>
<gene>
    <name evidence="2" type="ORF">OB236_19565</name>
</gene>
<dbReference type="RefSeq" id="WP_262685477.1">
    <property type="nucleotide sequence ID" value="NZ_JAOQIO010000084.1"/>
</dbReference>
<dbReference type="Proteomes" id="UP001652445">
    <property type="component" value="Unassembled WGS sequence"/>
</dbReference>
<sequence>MTLSIGLQLFSVKDALQRDYIGTLEKLAQIGYTNLEMVIRKTDEGLSLGGNITPSEVRRQLDRLGMKAVSCHTRVNEETDWEGIIAANQEIGSTGIGCSIAFFANKQDVLNFCESFNRYGEICKSGGMQLYYHNHFQEFQVFEGETVMDLMLAHTDPKLVKFELDTYWAVRGGVDPIEWMRKLGDRCIMLHQKDLPAAAQPVNWLDVFGANSSITIDELYKTQDPTHFTQIGQGTLPIADYLKEATSLGHAKYVFVEQDVTAGNEVEGVATSYRNLERLLQQITV</sequence>
<dbReference type="EMBL" id="JAOQIO010000084">
    <property type="protein sequence ID" value="MCU6794307.1"/>
    <property type="molecule type" value="Genomic_DNA"/>
</dbReference>
<evidence type="ECO:0000313" key="3">
    <source>
        <dbReference type="Proteomes" id="UP001652445"/>
    </source>
</evidence>
<keyword evidence="3" id="KW-1185">Reference proteome</keyword>
<accession>A0ABT2UK99</accession>
<dbReference type="Pfam" id="PF01261">
    <property type="entry name" value="AP_endonuc_2"/>
    <property type="match status" value="1"/>
</dbReference>
<dbReference type="GO" id="GO:0016853">
    <property type="term" value="F:isomerase activity"/>
    <property type="evidence" value="ECO:0007669"/>
    <property type="project" value="UniProtKB-KW"/>
</dbReference>
<dbReference type="SUPFAM" id="SSF51658">
    <property type="entry name" value="Xylose isomerase-like"/>
    <property type="match status" value="1"/>
</dbReference>
<protein>
    <submittedName>
        <fullName evidence="2">Sugar phosphate isomerase/epimerase</fullName>
    </submittedName>
</protein>
<dbReference type="InterPro" id="IPR036237">
    <property type="entry name" value="Xyl_isomerase-like_sf"/>
</dbReference>
<organism evidence="2 3">
    <name type="scientific">Paenibacillus baimaensis</name>
    <dbReference type="NCBI Taxonomy" id="2982185"/>
    <lineage>
        <taxon>Bacteria</taxon>
        <taxon>Bacillati</taxon>
        <taxon>Bacillota</taxon>
        <taxon>Bacilli</taxon>
        <taxon>Bacillales</taxon>
        <taxon>Paenibacillaceae</taxon>
        <taxon>Paenibacillus</taxon>
    </lineage>
</organism>
<dbReference type="Gene3D" id="3.20.20.150">
    <property type="entry name" value="Divalent-metal-dependent TIM barrel enzymes"/>
    <property type="match status" value="1"/>
</dbReference>
<dbReference type="PANTHER" id="PTHR12110">
    <property type="entry name" value="HYDROXYPYRUVATE ISOMERASE"/>
    <property type="match status" value="1"/>
</dbReference>
<evidence type="ECO:0000313" key="2">
    <source>
        <dbReference type="EMBL" id="MCU6794307.1"/>
    </source>
</evidence>